<dbReference type="PANTHER" id="PTHR31066">
    <property type="entry name" value="OS05G0427100 PROTEIN-RELATED"/>
    <property type="match status" value="1"/>
</dbReference>
<evidence type="ECO:0000313" key="3">
    <source>
        <dbReference type="Proteomes" id="UP000306102"/>
    </source>
</evidence>
<evidence type="ECO:0000313" key="2">
    <source>
        <dbReference type="EMBL" id="THG17756.1"/>
    </source>
</evidence>
<dbReference type="Proteomes" id="UP000306102">
    <property type="component" value="Unassembled WGS sequence"/>
</dbReference>
<evidence type="ECO:0000259" key="1">
    <source>
        <dbReference type="SMART" id="SM00666"/>
    </source>
</evidence>
<dbReference type="STRING" id="542762.A0A4S4ENU1"/>
<sequence>MTSEVPGTSGRQFKNDLAKVVPIDELYAGHGLHNISVQTGEEFSAEFLRDRATPRRVPLMTDMDQRQPKRVGFNFVQNNQMVYEDLTGILGIRRRDSESGTYDSDINSGEVYATEEEQKGYSNMGRRYYRDYNADGQQLDEFSDEVNFNLDLSFHASESPHSYQPFGYGSGVLDGSFLGKIKFLYSFRGRILPRPRDGKLRYVKGETWIISTKKNLTYSELVRKTSAICIQPYSIKYQLPGEDLDALISLQEIRVLAAFQKHRQKPQKCHQMLQRRLIFSSLIRPPQ</sequence>
<name>A0A4S4ENU1_CAMSN</name>
<accession>A0A4S4ENU1</accession>
<feature type="domain" description="PB1" evidence="1">
    <location>
        <begin position="195"/>
        <end position="276"/>
    </location>
</feature>
<gene>
    <name evidence="2" type="ORF">TEA_008515</name>
</gene>
<keyword evidence="3" id="KW-1185">Reference proteome</keyword>
<protein>
    <recommendedName>
        <fullName evidence="1">PB1 domain-containing protein</fullName>
    </recommendedName>
</protein>
<dbReference type="InterPro" id="IPR053198">
    <property type="entry name" value="Gynoecium_Dev_Regulator"/>
</dbReference>
<dbReference type="AlphaFoldDB" id="A0A4S4ENU1"/>
<dbReference type="Pfam" id="PF00564">
    <property type="entry name" value="PB1"/>
    <property type="match status" value="1"/>
</dbReference>
<dbReference type="InterPro" id="IPR000270">
    <property type="entry name" value="PB1_dom"/>
</dbReference>
<organism evidence="2 3">
    <name type="scientific">Camellia sinensis var. sinensis</name>
    <name type="common">China tea</name>
    <dbReference type="NCBI Taxonomy" id="542762"/>
    <lineage>
        <taxon>Eukaryota</taxon>
        <taxon>Viridiplantae</taxon>
        <taxon>Streptophyta</taxon>
        <taxon>Embryophyta</taxon>
        <taxon>Tracheophyta</taxon>
        <taxon>Spermatophyta</taxon>
        <taxon>Magnoliopsida</taxon>
        <taxon>eudicotyledons</taxon>
        <taxon>Gunneridae</taxon>
        <taxon>Pentapetalae</taxon>
        <taxon>asterids</taxon>
        <taxon>Ericales</taxon>
        <taxon>Theaceae</taxon>
        <taxon>Camellia</taxon>
    </lineage>
</organism>
<proteinExistence type="predicted"/>
<dbReference type="SUPFAM" id="SSF54277">
    <property type="entry name" value="CAD &amp; PB1 domains"/>
    <property type="match status" value="1"/>
</dbReference>
<dbReference type="EMBL" id="SDRB02003451">
    <property type="protein sequence ID" value="THG17756.1"/>
    <property type="molecule type" value="Genomic_DNA"/>
</dbReference>
<dbReference type="PANTHER" id="PTHR31066:SF97">
    <property type="entry name" value="OS03G0401100 PROTEIN"/>
    <property type="match status" value="1"/>
</dbReference>
<comment type="caution">
    <text evidence="2">The sequence shown here is derived from an EMBL/GenBank/DDBJ whole genome shotgun (WGS) entry which is preliminary data.</text>
</comment>
<dbReference type="SMART" id="SM00666">
    <property type="entry name" value="PB1"/>
    <property type="match status" value="1"/>
</dbReference>
<reference evidence="2 3" key="1">
    <citation type="journal article" date="2018" name="Proc. Natl. Acad. Sci. U.S.A.">
        <title>Draft genome sequence of Camellia sinensis var. sinensis provides insights into the evolution of the tea genome and tea quality.</title>
        <authorList>
            <person name="Wei C."/>
            <person name="Yang H."/>
            <person name="Wang S."/>
            <person name="Zhao J."/>
            <person name="Liu C."/>
            <person name="Gao L."/>
            <person name="Xia E."/>
            <person name="Lu Y."/>
            <person name="Tai Y."/>
            <person name="She G."/>
            <person name="Sun J."/>
            <person name="Cao H."/>
            <person name="Tong W."/>
            <person name="Gao Q."/>
            <person name="Li Y."/>
            <person name="Deng W."/>
            <person name="Jiang X."/>
            <person name="Wang W."/>
            <person name="Chen Q."/>
            <person name="Zhang S."/>
            <person name="Li H."/>
            <person name="Wu J."/>
            <person name="Wang P."/>
            <person name="Li P."/>
            <person name="Shi C."/>
            <person name="Zheng F."/>
            <person name="Jian J."/>
            <person name="Huang B."/>
            <person name="Shan D."/>
            <person name="Shi M."/>
            <person name="Fang C."/>
            <person name="Yue Y."/>
            <person name="Li F."/>
            <person name="Li D."/>
            <person name="Wei S."/>
            <person name="Han B."/>
            <person name="Jiang C."/>
            <person name="Yin Y."/>
            <person name="Xia T."/>
            <person name="Zhang Z."/>
            <person name="Bennetzen J.L."/>
            <person name="Zhao S."/>
            <person name="Wan X."/>
        </authorList>
    </citation>
    <scope>NUCLEOTIDE SEQUENCE [LARGE SCALE GENOMIC DNA]</scope>
    <source>
        <strain evidence="3">cv. Shuchazao</strain>
        <tissue evidence="2">Leaf</tissue>
    </source>
</reference>